<evidence type="ECO:0000313" key="3">
    <source>
        <dbReference type="EMBL" id="CAG6481956.1"/>
    </source>
</evidence>
<accession>A0A8D8C1I4</accession>
<name>A0A8D8C1I4_CULPI</name>
<keyword evidence="2" id="KW-0472">Membrane</keyword>
<dbReference type="EMBL" id="HBUE01091859">
    <property type="protein sequence ID" value="CAG6481956.1"/>
    <property type="molecule type" value="Transcribed_RNA"/>
</dbReference>
<sequence length="209" mass="20988">MALASTSSDGGRWPTLPSFAPSGGRDSSFNTPFPAPHSPGFCSSSSCCLRILANSANSCSMCRGTGFRPAIGVPGVLLGALAPLSPSLSAPGMVNLRRRSLTLRRNSSPRSGSSWSGWVGGGGSGIGGFGGSVLVILTTLCRRRASRSSILACHSSYMRSLEDEDLATVPVDAGLGGGAGAAATAGGFWRGRAAGGGGRSTAKSFCLDT</sequence>
<evidence type="ECO:0000256" key="2">
    <source>
        <dbReference type="SAM" id="Phobius"/>
    </source>
</evidence>
<dbReference type="AlphaFoldDB" id="A0A8D8C1I4"/>
<reference evidence="3" key="1">
    <citation type="submission" date="2021-05" db="EMBL/GenBank/DDBJ databases">
        <authorList>
            <person name="Alioto T."/>
            <person name="Alioto T."/>
            <person name="Gomez Garrido J."/>
        </authorList>
    </citation>
    <scope>NUCLEOTIDE SEQUENCE</scope>
</reference>
<proteinExistence type="predicted"/>
<keyword evidence="2" id="KW-0812">Transmembrane</keyword>
<feature type="transmembrane region" description="Helical" evidence="2">
    <location>
        <begin position="115"/>
        <end position="140"/>
    </location>
</feature>
<feature type="region of interest" description="Disordered" evidence="1">
    <location>
        <begin position="1"/>
        <end position="27"/>
    </location>
</feature>
<protein>
    <submittedName>
        <fullName evidence="3">(northern house mosquito) hypothetical protein</fullName>
    </submittedName>
</protein>
<evidence type="ECO:0000256" key="1">
    <source>
        <dbReference type="SAM" id="MobiDB-lite"/>
    </source>
</evidence>
<keyword evidence="2" id="KW-1133">Transmembrane helix</keyword>
<organism evidence="3">
    <name type="scientific">Culex pipiens</name>
    <name type="common">House mosquito</name>
    <dbReference type="NCBI Taxonomy" id="7175"/>
    <lineage>
        <taxon>Eukaryota</taxon>
        <taxon>Metazoa</taxon>
        <taxon>Ecdysozoa</taxon>
        <taxon>Arthropoda</taxon>
        <taxon>Hexapoda</taxon>
        <taxon>Insecta</taxon>
        <taxon>Pterygota</taxon>
        <taxon>Neoptera</taxon>
        <taxon>Endopterygota</taxon>
        <taxon>Diptera</taxon>
        <taxon>Nematocera</taxon>
        <taxon>Culicoidea</taxon>
        <taxon>Culicidae</taxon>
        <taxon>Culicinae</taxon>
        <taxon>Culicini</taxon>
        <taxon>Culex</taxon>
        <taxon>Culex</taxon>
    </lineage>
</organism>